<name>A0AAJ5ZCR2_9CHLR</name>
<dbReference type="Proteomes" id="UP001321249">
    <property type="component" value="Unassembled WGS sequence"/>
</dbReference>
<feature type="transmembrane region" description="Helical" evidence="1">
    <location>
        <begin position="54"/>
        <end position="77"/>
    </location>
</feature>
<feature type="transmembrane region" description="Helical" evidence="1">
    <location>
        <begin position="197"/>
        <end position="215"/>
    </location>
</feature>
<sequence>MKIHNFVDQAYPAEKRRAELLYPGFFPVRVIAISLTPLFLAIRATPNTISLGSIFLIFVSAAFFVSGHQGWGAIALLSSLVFDAADGQVARIRGNGSAWGLQLERIQADVSYFLVLPSIAIGLVEQNLAEPVLAYLAFAGTAGYVIFRHFHKRGVNLAPNNASFLFQLALSQLKPHHDYREHNALGKYIYFIQRNMFSQLGLLYPLLVISSLIWVELLPNIVLYASIGYIAITSATLLGVLALGSRLYSHGSNGN</sequence>
<evidence type="ECO:0000313" key="2">
    <source>
        <dbReference type="EMBL" id="MDG0866423.1"/>
    </source>
</evidence>
<dbReference type="RefSeq" id="WP_342822143.1">
    <property type="nucleotide sequence ID" value="NZ_CP046146.1"/>
</dbReference>
<evidence type="ECO:0000256" key="1">
    <source>
        <dbReference type="SAM" id="Phobius"/>
    </source>
</evidence>
<dbReference type="InterPro" id="IPR043130">
    <property type="entry name" value="CDP-OH_PTrfase_TM_dom"/>
</dbReference>
<evidence type="ECO:0000313" key="5">
    <source>
        <dbReference type="Proteomes" id="UP001321249"/>
    </source>
</evidence>
<feature type="transmembrane region" description="Helical" evidence="1">
    <location>
        <begin position="132"/>
        <end position="150"/>
    </location>
</feature>
<dbReference type="EMBL" id="WMBE01000001">
    <property type="protein sequence ID" value="MDG0866423.1"/>
    <property type="molecule type" value="Genomic_DNA"/>
</dbReference>
<dbReference type="GO" id="GO:0016020">
    <property type="term" value="C:membrane"/>
    <property type="evidence" value="ECO:0007669"/>
    <property type="project" value="InterPro"/>
</dbReference>
<keyword evidence="1" id="KW-0812">Transmembrane</keyword>
<dbReference type="GO" id="GO:0008654">
    <property type="term" value="P:phospholipid biosynthetic process"/>
    <property type="evidence" value="ECO:0007669"/>
    <property type="project" value="InterPro"/>
</dbReference>
<feature type="transmembrane region" description="Helical" evidence="1">
    <location>
        <begin position="20"/>
        <end position="42"/>
    </location>
</feature>
<dbReference type="Proteomes" id="UP001219901">
    <property type="component" value="Chromosome"/>
</dbReference>
<dbReference type="Gene3D" id="1.20.120.1760">
    <property type="match status" value="1"/>
</dbReference>
<keyword evidence="1" id="KW-1133">Transmembrane helix</keyword>
<organism evidence="3 4">
    <name type="scientific">Candidatus Lucifugimonas marina</name>
    <dbReference type="NCBI Taxonomy" id="3038979"/>
    <lineage>
        <taxon>Bacteria</taxon>
        <taxon>Bacillati</taxon>
        <taxon>Chloroflexota</taxon>
        <taxon>Dehalococcoidia</taxon>
        <taxon>SAR202 cluster</taxon>
        <taxon>Candidatus Lucifugimonadales</taxon>
        <taxon>Candidatus Lucifugimonadaceae</taxon>
        <taxon>Candidatus Lucifugimonas</taxon>
    </lineage>
</organism>
<keyword evidence="1" id="KW-0472">Membrane</keyword>
<evidence type="ECO:0000313" key="3">
    <source>
        <dbReference type="EMBL" id="WFG38863.1"/>
    </source>
</evidence>
<evidence type="ECO:0000313" key="4">
    <source>
        <dbReference type="Proteomes" id="UP001219901"/>
    </source>
</evidence>
<accession>A0AAJ5ZCR2</accession>
<dbReference type="EMBL" id="CP046147">
    <property type="protein sequence ID" value="WFG38863.1"/>
    <property type="molecule type" value="Genomic_DNA"/>
</dbReference>
<feature type="transmembrane region" description="Helical" evidence="1">
    <location>
        <begin position="221"/>
        <end position="243"/>
    </location>
</feature>
<proteinExistence type="predicted"/>
<keyword evidence="4" id="KW-1185">Reference proteome</keyword>
<protein>
    <recommendedName>
        <fullName evidence="6">CDP-alcohol phosphatidyltransferase family protein</fullName>
    </recommendedName>
</protein>
<dbReference type="AlphaFoldDB" id="A0AAJ5ZCR2"/>
<dbReference type="GO" id="GO:0016780">
    <property type="term" value="F:phosphotransferase activity, for other substituted phosphate groups"/>
    <property type="evidence" value="ECO:0007669"/>
    <property type="project" value="InterPro"/>
</dbReference>
<dbReference type="InterPro" id="IPR000462">
    <property type="entry name" value="CDP-OH_P_trans"/>
</dbReference>
<reference evidence="4" key="3">
    <citation type="submission" date="2023-06" db="EMBL/GenBank/DDBJ databases">
        <title>Pangenomics reveal diversification of enzyme families and niche specialization in globally abundant SAR202 bacteria.</title>
        <authorList>
            <person name="Saw J.H.W."/>
        </authorList>
    </citation>
    <scope>NUCLEOTIDE SEQUENCE [LARGE SCALE GENOMIC DNA]</scope>
    <source>
        <strain evidence="4">JH1073</strain>
    </source>
</reference>
<dbReference type="Pfam" id="PF01066">
    <property type="entry name" value="CDP-OH_P_transf"/>
    <property type="match status" value="1"/>
</dbReference>
<gene>
    <name evidence="2" type="ORF">GKO46_04970</name>
    <name evidence="3" type="ORF">GKO48_04290</name>
</gene>
<reference evidence="3" key="2">
    <citation type="journal article" date="2023" name="Nat. Commun.">
        <title>Cultivation of marine bacteria of the SAR202 clade.</title>
        <authorList>
            <person name="Lim Y."/>
            <person name="Seo J.H."/>
            <person name="Giovannoni S.J."/>
            <person name="Kang I."/>
            <person name="Cho J.C."/>
        </authorList>
    </citation>
    <scope>NUCLEOTIDE SEQUENCE</scope>
    <source>
        <strain evidence="3">JH1073</strain>
    </source>
</reference>
<reference evidence="4 5" key="1">
    <citation type="submission" date="2019-11" db="EMBL/GenBank/DDBJ databases">
        <authorList>
            <person name="Cho J.-C."/>
        </authorList>
    </citation>
    <scope>NUCLEOTIDE SEQUENCE [LARGE SCALE GENOMIC DNA]</scope>
    <source>
        <strain evidence="3 4">JH1073</strain>
        <strain evidence="2 5">JH702</strain>
    </source>
</reference>
<evidence type="ECO:0008006" key="6">
    <source>
        <dbReference type="Google" id="ProtNLM"/>
    </source>
</evidence>